<accession>A0A1R2BXT4</accession>
<dbReference type="GO" id="GO:0015031">
    <property type="term" value="P:protein transport"/>
    <property type="evidence" value="ECO:0007669"/>
    <property type="project" value="UniProtKB-KW"/>
</dbReference>
<keyword evidence="7" id="KW-0653">Protein transport</keyword>
<evidence type="ECO:0000313" key="12">
    <source>
        <dbReference type="EMBL" id="OMJ81596.1"/>
    </source>
</evidence>
<keyword evidence="6" id="KW-0931">ER-Golgi transport</keyword>
<dbReference type="OrthoDB" id="310883at2759"/>
<gene>
    <name evidence="12" type="ORF">SteCoe_17906</name>
</gene>
<comment type="subcellular location">
    <subcellularLocation>
        <location evidence="1">Endoplasmic reticulum membrane</location>
        <topology evidence="1">Multi-pass membrane protein</topology>
    </subcellularLocation>
</comment>
<feature type="transmembrane region" description="Helical" evidence="11">
    <location>
        <begin position="45"/>
        <end position="66"/>
    </location>
</feature>
<comment type="similarity">
    <text evidence="2">Belongs to the ERD2 family.</text>
</comment>
<dbReference type="GO" id="GO:0016192">
    <property type="term" value="P:vesicle-mediated transport"/>
    <property type="evidence" value="ECO:0007669"/>
    <property type="project" value="UniProtKB-KW"/>
</dbReference>
<evidence type="ECO:0008006" key="14">
    <source>
        <dbReference type="Google" id="ProtNLM"/>
    </source>
</evidence>
<reference evidence="12 13" key="1">
    <citation type="submission" date="2016-11" db="EMBL/GenBank/DDBJ databases">
        <title>The macronuclear genome of Stentor coeruleus: a giant cell with tiny introns.</title>
        <authorList>
            <person name="Slabodnick M."/>
            <person name="Ruby J.G."/>
            <person name="Reiff S.B."/>
            <person name="Swart E.C."/>
            <person name="Gosai S."/>
            <person name="Prabakaran S."/>
            <person name="Witkowska E."/>
            <person name="Larue G.E."/>
            <person name="Fisher S."/>
            <person name="Freeman R.M."/>
            <person name="Gunawardena J."/>
            <person name="Chu W."/>
            <person name="Stover N.A."/>
            <person name="Gregory B.D."/>
            <person name="Nowacki M."/>
            <person name="Derisi J."/>
            <person name="Roy S.W."/>
            <person name="Marshall W.F."/>
            <person name="Sood P."/>
        </authorList>
    </citation>
    <scope>NUCLEOTIDE SEQUENCE [LARGE SCALE GENOMIC DNA]</scope>
    <source>
        <strain evidence="12">WM001</strain>
    </source>
</reference>
<keyword evidence="8 11" id="KW-1133">Transmembrane helix</keyword>
<evidence type="ECO:0000313" key="13">
    <source>
        <dbReference type="Proteomes" id="UP000187209"/>
    </source>
</evidence>
<comment type="caution">
    <text evidence="12">The sequence shown here is derived from an EMBL/GenBank/DDBJ whole genome shotgun (WGS) entry which is preliminary data.</text>
</comment>
<evidence type="ECO:0000256" key="4">
    <source>
        <dbReference type="ARBA" id="ARBA00022692"/>
    </source>
</evidence>
<dbReference type="GO" id="GO:0006621">
    <property type="term" value="P:protein retention in ER lumen"/>
    <property type="evidence" value="ECO:0007669"/>
    <property type="project" value="InterPro"/>
</dbReference>
<feature type="transmembrane region" description="Helical" evidence="11">
    <location>
        <begin position="107"/>
        <end position="123"/>
    </location>
</feature>
<keyword evidence="3" id="KW-0813">Transport</keyword>
<evidence type="ECO:0000256" key="8">
    <source>
        <dbReference type="ARBA" id="ARBA00022989"/>
    </source>
</evidence>
<evidence type="ECO:0000256" key="9">
    <source>
        <dbReference type="ARBA" id="ARBA00023136"/>
    </source>
</evidence>
<keyword evidence="10" id="KW-0675">Receptor</keyword>
<feature type="transmembrane region" description="Helical" evidence="11">
    <location>
        <begin position="158"/>
        <end position="179"/>
    </location>
</feature>
<proteinExistence type="inferred from homology"/>
<dbReference type="AlphaFoldDB" id="A0A1R2BXT4"/>
<evidence type="ECO:0000256" key="6">
    <source>
        <dbReference type="ARBA" id="ARBA00022892"/>
    </source>
</evidence>
<feature type="transmembrane region" description="Helical" evidence="11">
    <location>
        <begin position="78"/>
        <end position="95"/>
    </location>
</feature>
<keyword evidence="9 11" id="KW-0472">Membrane</keyword>
<feature type="transmembrane region" description="Helical" evidence="11">
    <location>
        <begin position="230"/>
        <end position="254"/>
    </location>
</feature>
<dbReference type="GO" id="GO:0046923">
    <property type="term" value="F:ER retention sequence binding"/>
    <property type="evidence" value="ECO:0007669"/>
    <property type="project" value="InterPro"/>
</dbReference>
<dbReference type="Pfam" id="PF00810">
    <property type="entry name" value="ER_lumen_recept"/>
    <property type="match status" value="1"/>
</dbReference>
<evidence type="ECO:0000256" key="11">
    <source>
        <dbReference type="SAM" id="Phobius"/>
    </source>
</evidence>
<keyword evidence="5" id="KW-0256">Endoplasmic reticulum</keyword>
<dbReference type="InterPro" id="IPR000133">
    <property type="entry name" value="ER_ret_rcpt"/>
</dbReference>
<evidence type="ECO:0000256" key="3">
    <source>
        <dbReference type="ARBA" id="ARBA00022448"/>
    </source>
</evidence>
<dbReference type="EMBL" id="MPUH01000374">
    <property type="protein sequence ID" value="OMJ81596.1"/>
    <property type="molecule type" value="Genomic_DNA"/>
</dbReference>
<evidence type="ECO:0000256" key="5">
    <source>
        <dbReference type="ARBA" id="ARBA00022824"/>
    </source>
</evidence>
<evidence type="ECO:0000256" key="2">
    <source>
        <dbReference type="ARBA" id="ARBA00010120"/>
    </source>
</evidence>
<dbReference type="PANTHER" id="PTHR10585">
    <property type="entry name" value="ER LUMEN PROTEIN RETAINING RECEPTOR"/>
    <property type="match status" value="1"/>
</dbReference>
<organism evidence="12 13">
    <name type="scientific">Stentor coeruleus</name>
    <dbReference type="NCBI Taxonomy" id="5963"/>
    <lineage>
        <taxon>Eukaryota</taxon>
        <taxon>Sar</taxon>
        <taxon>Alveolata</taxon>
        <taxon>Ciliophora</taxon>
        <taxon>Postciliodesmatophora</taxon>
        <taxon>Heterotrichea</taxon>
        <taxon>Heterotrichida</taxon>
        <taxon>Stentoridae</taxon>
        <taxon>Stentor</taxon>
    </lineage>
</organism>
<name>A0A1R2BXT4_9CILI</name>
<evidence type="ECO:0000256" key="10">
    <source>
        <dbReference type="ARBA" id="ARBA00023170"/>
    </source>
</evidence>
<dbReference type="Proteomes" id="UP000187209">
    <property type="component" value="Unassembled WGS sequence"/>
</dbReference>
<keyword evidence="13" id="KW-1185">Reference proteome</keyword>
<feature type="transmembrane region" description="Helical" evidence="11">
    <location>
        <begin position="135"/>
        <end position="152"/>
    </location>
</feature>
<keyword evidence="4 11" id="KW-0812">Transmembrane</keyword>
<dbReference type="GO" id="GO:0005789">
    <property type="term" value="C:endoplasmic reticulum membrane"/>
    <property type="evidence" value="ECO:0007669"/>
    <property type="project" value="UniProtKB-SubCell"/>
</dbReference>
<feature type="transmembrane region" description="Helical" evidence="11">
    <location>
        <begin position="191"/>
        <end position="210"/>
    </location>
</feature>
<evidence type="ECO:0000256" key="7">
    <source>
        <dbReference type="ARBA" id="ARBA00022927"/>
    </source>
</evidence>
<protein>
    <recommendedName>
        <fullName evidence="14">ER lumen protein retaining receptor</fullName>
    </recommendedName>
</protein>
<sequence length="267" mass="30874">MNWKKIGKLLTNPQQLARIPELKYWLFITILVIFIYFTFSSQDFSFLLTLSSLLQSLSVLGIIIQVQSSIRGLSCNTFIIYTTIYLTRLISILSYESYLPNDSTGDWLYQIIEIFNLLLSFYVANKLKITKESRIYLTLLPACFIFALILHPTLNRNFFTDTCWMFSMVLETFAVVPLLWKMKEYNDLENFSSHFVAAHSVSKILSFIFWVQTYHELNKAHGKYAYFSHISGYFVLVSQAGVLVFTGQFLGYYLKSAVLGTPLVLPL</sequence>
<evidence type="ECO:0000256" key="1">
    <source>
        <dbReference type="ARBA" id="ARBA00004477"/>
    </source>
</evidence>
<feature type="transmembrane region" description="Helical" evidence="11">
    <location>
        <begin position="21"/>
        <end position="39"/>
    </location>
</feature>